<evidence type="ECO:0000313" key="2">
    <source>
        <dbReference type="EMBL" id="HEC77533.1"/>
    </source>
</evidence>
<gene>
    <name evidence="2" type="ORF">ENI34_00135</name>
</gene>
<reference evidence="2" key="1">
    <citation type="journal article" date="2020" name="mSystems">
        <title>Genome- and Community-Level Interaction Insights into Carbon Utilization and Element Cycling Functions of Hydrothermarchaeota in Hydrothermal Sediment.</title>
        <authorList>
            <person name="Zhou Z."/>
            <person name="Liu Y."/>
            <person name="Xu W."/>
            <person name="Pan J."/>
            <person name="Luo Z.H."/>
            <person name="Li M."/>
        </authorList>
    </citation>
    <scope>NUCLEOTIDE SEQUENCE</scope>
    <source>
        <strain evidence="2">HyVt-388</strain>
    </source>
</reference>
<organism evidence="2 3">
    <name type="scientific">candidate division WOR-3 bacterium</name>
    <dbReference type="NCBI Taxonomy" id="2052148"/>
    <lineage>
        <taxon>Bacteria</taxon>
        <taxon>Bacteria division WOR-3</taxon>
    </lineage>
</organism>
<feature type="signal peptide" evidence="1">
    <location>
        <begin position="1"/>
        <end position="21"/>
    </location>
</feature>
<evidence type="ECO:0008006" key="4">
    <source>
        <dbReference type="Google" id="ProtNLM"/>
    </source>
</evidence>
<feature type="chain" id="PRO_5039455407" description="Outer membrane protein beta-barrel domain-containing protein" evidence="1">
    <location>
        <begin position="22"/>
        <end position="192"/>
    </location>
</feature>
<accession>A0A9C9JZ82</accession>
<proteinExistence type="predicted"/>
<evidence type="ECO:0000256" key="1">
    <source>
        <dbReference type="SAM" id="SignalP"/>
    </source>
</evidence>
<comment type="caution">
    <text evidence="2">The sequence shown here is derived from an EMBL/GenBank/DDBJ whole genome shotgun (WGS) entry which is preliminary data.</text>
</comment>
<dbReference type="Proteomes" id="UP000885826">
    <property type="component" value="Unassembled WGS sequence"/>
</dbReference>
<keyword evidence="1" id="KW-0732">Signal</keyword>
<evidence type="ECO:0000313" key="3">
    <source>
        <dbReference type="Proteomes" id="UP000885826"/>
    </source>
</evidence>
<protein>
    <recommendedName>
        <fullName evidence="4">Outer membrane protein beta-barrel domain-containing protein</fullName>
    </recommendedName>
</protein>
<dbReference type="AlphaFoldDB" id="A0A9C9JZ82"/>
<sequence>MANLSSRKIFLVLAVTFFLHAEQGDIFKIGVGLGVQSYPASLDPNEMVVRYPVLYPQLSLNTEINGKTNIITDFSLVTVDAGLLPILCRQTLVLNLCALGVDYNLGTEKDDFKIGIQFLTAFSRYTIALSDKYHSIGIGVKLSAAAGRPLISDCLYEIRLGVQRLSFDEILPWTGSMNLNSVNIEIFGYLPF</sequence>
<dbReference type="EMBL" id="DRIG01000002">
    <property type="protein sequence ID" value="HEC77533.1"/>
    <property type="molecule type" value="Genomic_DNA"/>
</dbReference>
<name>A0A9C9JZ82_UNCW3</name>